<dbReference type="SUPFAM" id="SSF55961">
    <property type="entry name" value="Bet v1-like"/>
    <property type="match status" value="1"/>
</dbReference>
<sequence length="381" mass="43844">MTKNPESPRVLSHPELVERIEGLVREEKHLEAVRLIRSIGDPSLVSEFHQKLLNKARIIEHAVAELLSSPQEEWIKQGESHGRYDFTIYYKVEDGARLTCRIESPVPCSLLVPLLSVLNESDLYSTWIPSWQTPIKLGVHESNQLLHDSRGHQVIQVVASVPWPMKPREALFSVQAVDDIDTNGFIVATMTTIDDSEEGETVKKTLPNDFDVPGPSLGTVRCDFNGSLLFRSCPLDHPNYDATRRKFPQDDLILLQFIMHIDAKMTMVPQTMINFVTRTALGIIWSMLLRVAEEVRDGGREEHRRVISEKADFYRWVEERCDYMLHTINTSSDADRNNDATRGKAQRRQQDHQEENHSVKSQNIEREKKPWTLQDVLRMNM</sequence>
<protein>
    <recommendedName>
        <fullName evidence="4">START domain-containing protein</fullName>
    </recommendedName>
</protein>
<reference evidence="2 3" key="1">
    <citation type="submission" date="2019-01" db="EMBL/GenBank/DDBJ databases">
        <authorList>
            <person name="Ferrante I. M."/>
        </authorList>
    </citation>
    <scope>NUCLEOTIDE SEQUENCE [LARGE SCALE GENOMIC DNA]</scope>
    <source>
        <strain evidence="2 3">B856</strain>
    </source>
</reference>
<dbReference type="Gene3D" id="3.30.530.20">
    <property type="match status" value="1"/>
</dbReference>
<dbReference type="InterPro" id="IPR023393">
    <property type="entry name" value="START-like_dom_sf"/>
</dbReference>
<evidence type="ECO:0000313" key="3">
    <source>
        <dbReference type="Proteomes" id="UP000291116"/>
    </source>
</evidence>
<proteinExistence type="predicted"/>
<dbReference type="PANTHER" id="PTHR34560:SF1">
    <property type="entry name" value="START DOMAIN-CONTAINING PROTEIN"/>
    <property type="match status" value="1"/>
</dbReference>
<organism evidence="2 3">
    <name type="scientific">Pseudo-nitzschia multistriata</name>
    <dbReference type="NCBI Taxonomy" id="183589"/>
    <lineage>
        <taxon>Eukaryota</taxon>
        <taxon>Sar</taxon>
        <taxon>Stramenopiles</taxon>
        <taxon>Ochrophyta</taxon>
        <taxon>Bacillariophyta</taxon>
        <taxon>Bacillariophyceae</taxon>
        <taxon>Bacillariophycidae</taxon>
        <taxon>Bacillariales</taxon>
        <taxon>Bacillariaceae</taxon>
        <taxon>Pseudo-nitzschia</taxon>
    </lineage>
</organism>
<feature type="region of interest" description="Disordered" evidence="1">
    <location>
        <begin position="332"/>
        <end position="366"/>
    </location>
</feature>
<evidence type="ECO:0008006" key="4">
    <source>
        <dbReference type="Google" id="ProtNLM"/>
    </source>
</evidence>
<feature type="compositionally biased region" description="Basic and acidic residues" evidence="1">
    <location>
        <begin position="333"/>
        <end position="366"/>
    </location>
</feature>
<dbReference type="EMBL" id="CAACVS010000079">
    <property type="protein sequence ID" value="VEU36119.1"/>
    <property type="molecule type" value="Genomic_DNA"/>
</dbReference>
<name>A0A448Z2D3_9STRA</name>
<evidence type="ECO:0000256" key="1">
    <source>
        <dbReference type="SAM" id="MobiDB-lite"/>
    </source>
</evidence>
<keyword evidence="3" id="KW-1185">Reference proteome</keyword>
<dbReference type="AlphaFoldDB" id="A0A448Z2D3"/>
<dbReference type="Proteomes" id="UP000291116">
    <property type="component" value="Unassembled WGS sequence"/>
</dbReference>
<gene>
    <name evidence="2" type="ORF">PSNMU_V1.4_AUG-EV-PASAV3_0028720</name>
</gene>
<dbReference type="OrthoDB" id="43316at2759"/>
<accession>A0A448Z2D3</accession>
<dbReference type="PANTHER" id="PTHR34560">
    <property type="entry name" value="POLYKETIDE CYCLASE/DEHYDRASE/LIPID TRANSPORT SUPERFAMILY PROTEIN"/>
    <property type="match status" value="1"/>
</dbReference>
<evidence type="ECO:0000313" key="2">
    <source>
        <dbReference type="EMBL" id="VEU36119.1"/>
    </source>
</evidence>